<evidence type="ECO:0000313" key="3">
    <source>
        <dbReference type="Proteomes" id="UP000475214"/>
    </source>
</evidence>
<dbReference type="AlphaFoldDB" id="A0A6L9S8U7"/>
<keyword evidence="2" id="KW-0560">Oxidoreductase</keyword>
<dbReference type="RefSeq" id="WP_163735996.1">
    <property type="nucleotide sequence ID" value="NZ_JAAGOA010000005.1"/>
</dbReference>
<evidence type="ECO:0000256" key="1">
    <source>
        <dbReference type="SAM" id="MobiDB-lite"/>
    </source>
</evidence>
<dbReference type="Gene3D" id="2.60.120.620">
    <property type="entry name" value="q2cbj1_9rhob like domain"/>
    <property type="match status" value="1"/>
</dbReference>
<evidence type="ECO:0000313" key="2">
    <source>
        <dbReference type="EMBL" id="NEE00390.1"/>
    </source>
</evidence>
<name>A0A6L9S8U7_9ACTN</name>
<organism evidence="2 3">
    <name type="scientific">Phytoactinopolyspora halotolerans</name>
    <dbReference type="NCBI Taxonomy" id="1981512"/>
    <lineage>
        <taxon>Bacteria</taxon>
        <taxon>Bacillati</taxon>
        <taxon>Actinomycetota</taxon>
        <taxon>Actinomycetes</taxon>
        <taxon>Jiangellales</taxon>
        <taxon>Jiangellaceae</taxon>
        <taxon>Phytoactinopolyspora</taxon>
    </lineage>
</organism>
<sequence length="305" mass="33075">MTESESVGRTPVASAGSLQARDVRLDAAHLGELRRTDPEAGVEDLHRRLDEDGYLYLPAFHDPDDVRAVRADVGGRFAAGGLLDSSALPDRLVATEALPQPSVRADIARASAPLTELLYRGRTLALHEAMFGEPVAHLDYTWLRVVPPGPGTKPHGDGVFMNRGSQRLRTTWTPLSDAGFDVGGLIILEGSHHLPEITDDYGRRDVDSYCENKGEAPGAWDGSISHDPAALRERLGGRWLTADFRAGDIIVFGMFTVHGSLDNTSDQVRMSTDSRYQPAADPADERWIGPEPIAHGPDAKKGIIC</sequence>
<dbReference type="Pfam" id="PF05721">
    <property type="entry name" value="PhyH"/>
    <property type="match status" value="1"/>
</dbReference>
<dbReference type="InterPro" id="IPR008775">
    <property type="entry name" value="Phytyl_CoA_dOase-like"/>
</dbReference>
<keyword evidence="3" id="KW-1185">Reference proteome</keyword>
<protein>
    <submittedName>
        <fullName evidence="2">Phytanoyl-CoA dioxygenase family protein</fullName>
    </submittedName>
</protein>
<dbReference type="EMBL" id="JAAGOA010000005">
    <property type="protein sequence ID" value="NEE00390.1"/>
    <property type="molecule type" value="Genomic_DNA"/>
</dbReference>
<dbReference type="PANTHER" id="PTHR40128:SF1">
    <property type="entry name" value="PHYTANOYL-COA HYDROXYLASE"/>
    <property type="match status" value="1"/>
</dbReference>
<dbReference type="GO" id="GO:0016706">
    <property type="term" value="F:2-oxoglutarate-dependent dioxygenase activity"/>
    <property type="evidence" value="ECO:0007669"/>
    <property type="project" value="UniProtKB-ARBA"/>
</dbReference>
<gene>
    <name evidence="2" type="ORF">G1H10_09430</name>
</gene>
<dbReference type="PANTHER" id="PTHR40128">
    <property type="entry name" value="EXPRESSED PROTEIN"/>
    <property type="match status" value="1"/>
</dbReference>
<accession>A0A6L9S8U7</accession>
<reference evidence="2 3" key="1">
    <citation type="submission" date="2020-02" db="EMBL/GenBank/DDBJ databases">
        <authorList>
            <person name="Li X.-J."/>
            <person name="Han X.-M."/>
        </authorList>
    </citation>
    <scope>NUCLEOTIDE SEQUENCE [LARGE SCALE GENOMIC DNA]</scope>
    <source>
        <strain evidence="2 3">CCTCC AB 2017055</strain>
    </source>
</reference>
<keyword evidence="2" id="KW-0223">Dioxygenase</keyword>
<proteinExistence type="predicted"/>
<comment type="caution">
    <text evidence="2">The sequence shown here is derived from an EMBL/GenBank/DDBJ whole genome shotgun (WGS) entry which is preliminary data.</text>
</comment>
<feature type="compositionally biased region" description="Polar residues" evidence="1">
    <location>
        <begin position="264"/>
        <end position="275"/>
    </location>
</feature>
<dbReference type="SUPFAM" id="SSF51197">
    <property type="entry name" value="Clavaminate synthase-like"/>
    <property type="match status" value="1"/>
</dbReference>
<feature type="region of interest" description="Disordered" evidence="1">
    <location>
        <begin position="264"/>
        <end position="293"/>
    </location>
</feature>
<dbReference type="Proteomes" id="UP000475214">
    <property type="component" value="Unassembled WGS sequence"/>
</dbReference>